<dbReference type="InterPro" id="IPR036515">
    <property type="entry name" value="Transposase_17_sf"/>
</dbReference>
<reference evidence="2" key="1">
    <citation type="journal article" date="2019" name="Int. J. Syst. Evol. Microbiol.">
        <title>The Global Catalogue of Microorganisms (GCM) 10K type strain sequencing project: providing services to taxonomists for standard genome sequencing and annotation.</title>
        <authorList>
            <consortium name="The Broad Institute Genomics Platform"/>
            <consortium name="The Broad Institute Genome Sequencing Center for Infectious Disease"/>
            <person name="Wu L."/>
            <person name="Ma J."/>
        </authorList>
    </citation>
    <scope>NUCLEOTIDE SEQUENCE [LARGE SCALE GENOMIC DNA]</scope>
    <source>
        <strain evidence="2">KCTC 42217</strain>
    </source>
</reference>
<dbReference type="Gene3D" id="3.30.70.1290">
    <property type="entry name" value="Transposase IS200-like"/>
    <property type="match status" value="1"/>
</dbReference>
<evidence type="ECO:0000313" key="1">
    <source>
        <dbReference type="EMBL" id="MFD2161505.1"/>
    </source>
</evidence>
<gene>
    <name evidence="1" type="ORF">ACFSJU_03820</name>
</gene>
<keyword evidence="2" id="KW-1185">Reference proteome</keyword>
<protein>
    <recommendedName>
        <fullName evidence="3">Transposase</fullName>
    </recommendedName>
</protein>
<dbReference type="EMBL" id="JBHUHZ010000001">
    <property type="protein sequence ID" value="MFD2161505.1"/>
    <property type="molecule type" value="Genomic_DNA"/>
</dbReference>
<dbReference type="Proteomes" id="UP001597387">
    <property type="component" value="Unassembled WGS sequence"/>
</dbReference>
<accession>A0ABW4ZHK4</accession>
<evidence type="ECO:0008006" key="3">
    <source>
        <dbReference type="Google" id="ProtNLM"/>
    </source>
</evidence>
<comment type="caution">
    <text evidence="1">The sequence shown here is derived from an EMBL/GenBank/DDBJ whole genome shotgun (WGS) entry which is preliminary data.</text>
</comment>
<sequence length="40" mass="4557">MNYIHLNPVRAGLVEKEEEYLYSSCGEIYGVRKGLLELAV</sequence>
<evidence type="ECO:0000313" key="2">
    <source>
        <dbReference type="Proteomes" id="UP001597387"/>
    </source>
</evidence>
<organism evidence="1 2">
    <name type="scientific">Paradesertivirga mongoliensis</name>
    <dbReference type="NCBI Taxonomy" id="2100740"/>
    <lineage>
        <taxon>Bacteria</taxon>
        <taxon>Pseudomonadati</taxon>
        <taxon>Bacteroidota</taxon>
        <taxon>Sphingobacteriia</taxon>
        <taxon>Sphingobacteriales</taxon>
        <taxon>Sphingobacteriaceae</taxon>
        <taxon>Paradesertivirga</taxon>
    </lineage>
</organism>
<proteinExistence type="predicted"/>
<name>A0ABW4ZHK4_9SPHI</name>